<protein>
    <submittedName>
        <fullName evidence="3">Alpha/beta hydrolase</fullName>
    </submittedName>
</protein>
<sequence length="279" mass="32133">MIIKKNIVIERADEKPMLADFFYQENSQPKPIVIFCHGYKGFKDWGCWDLVAKAFAENGFFFLKFNFSHNGGTIEQPIDFPDLEAFANNNYSQELKDLGDVIDLIVDYTEIQNEIDTNAISLIGHSRGGGIVTLKAAQDRRVTKVITWAGVSDYKKRFPQGEAFEKWEKDGVYYVLNGRTKQEMPHYFQYFEDFIENEEKLTIKTASQQLKIPQLIIHGTADESVSTNDAADLHWWYPLSQIKWIEGANHVFGGKHPWESDELPEHLQEVISESVRFLG</sequence>
<gene>
    <name evidence="3" type="ORF">GWK10_08365</name>
</gene>
<comment type="caution">
    <text evidence="3">The sequence shown here is derived from an EMBL/GenBank/DDBJ whole genome shotgun (WGS) entry which is preliminary data.</text>
</comment>
<accession>A0A6M0CI68</accession>
<dbReference type="PANTHER" id="PTHR22946:SF9">
    <property type="entry name" value="POLYKETIDE TRANSFERASE AF380"/>
    <property type="match status" value="1"/>
</dbReference>
<dbReference type="RefSeq" id="WP_164031489.1">
    <property type="nucleotide sequence ID" value="NZ_JAABOQ010000003.1"/>
</dbReference>
<proteinExistence type="predicted"/>
<dbReference type="InterPro" id="IPR029058">
    <property type="entry name" value="AB_hydrolase_fold"/>
</dbReference>
<feature type="domain" description="Dienelactone hydrolase" evidence="2">
    <location>
        <begin position="23"/>
        <end position="255"/>
    </location>
</feature>
<dbReference type="Gene3D" id="3.40.50.1820">
    <property type="entry name" value="alpha/beta hydrolase"/>
    <property type="match status" value="1"/>
</dbReference>
<evidence type="ECO:0000313" key="3">
    <source>
        <dbReference type="EMBL" id="NER17222.1"/>
    </source>
</evidence>
<evidence type="ECO:0000256" key="1">
    <source>
        <dbReference type="ARBA" id="ARBA00022801"/>
    </source>
</evidence>
<dbReference type="GO" id="GO:0052689">
    <property type="term" value="F:carboxylic ester hydrolase activity"/>
    <property type="evidence" value="ECO:0007669"/>
    <property type="project" value="UniProtKB-ARBA"/>
</dbReference>
<keyword evidence="4" id="KW-1185">Reference proteome</keyword>
<evidence type="ECO:0000259" key="2">
    <source>
        <dbReference type="Pfam" id="PF01738"/>
    </source>
</evidence>
<reference evidence="3 4" key="1">
    <citation type="submission" date="2020-01" db="EMBL/GenBank/DDBJ databases">
        <title>Spongiivirga citrea KCTC 32990T.</title>
        <authorList>
            <person name="Wang G."/>
        </authorList>
    </citation>
    <scope>NUCLEOTIDE SEQUENCE [LARGE SCALE GENOMIC DNA]</scope>
    <source>
        <strain evidence="3 4">KCTC 32990</strain>
    </source>
</reference>
<dbReference type="Pfam" id="PF01738">
    <property type="entry name" value="DLH"/>
    <property type="match status" value="1"/>
</dbReference>
<dbReference type="PANTHER" id="PTHR22946">
    <property type="entry name" value="DIENELACTONE HYDROLASE DOMAIN-CONTAINING PROTEIN-RELATED"/>
    <property type="match status" value="1"/>
</dbReference>
<dbReference type="SUPFAM" id="SSF53474">
    <property type="entry name" value="alpha/beta-Hydrolases"/>
    <property type="match status" value="1"/>
</dbReference>
<dbReference type="Proteomes" id="UP000474296">
    <property type="component" value="Unassembled WGS sequence"/>
</dbReference>
<evidence type="ECO:0000313" key="4">
    <source>
        <dbReference type="Proteomes" id="UP000474296"/>
    </source>
</evidence>
<name>A0A6M0CI68_9FLAO</name>
<dbReference type="AlphaFoldDB" id="A0A6M0CI68"/>
<keyword evidence="1 3" id="KW-0378">Hydrolase</keyword>
<dbReference type="InterPro" id="IPR002925">
    <property type="entry name" value="Dienelactn_hydro"/>
</dbReference>
<dbReference type="EMBL" id="JAABOQ010000003">
    <property type="protein sequence ID" value="NER17222.1"/>
    <property type="molecule type" value="Genomic_DNA"/>
</dbReference>
<organism evidence="3 4">
    <name type="scientific">Spongiivirga citrea</name>
    <dbReference type="NCBI Taxonomy" id="1481457"/>
    <lineage>
        <taxon>Bacteria</taxon>
        <taxon>Pseudomonadati</taxon>
        <taxon>Bacteroidota</taxon>
        <taxon>Flavobacteriia</taxon>
        <taxon>Flavobacteriales</taxon>
        <taxon>Flavobacteriaceae</taxon>
        <taxon>Spongiivirga</taxon>
    </lineage>
</organism>
<dbReference type="InterPro" id="IPR050261">
    <property type="entry name" value="FrsA_esterase"/>
</dbReference>